<dbReference type="Proteomes" id="UP001153076">
    <property type="component" value="Unassembled WGS sequence"/>
</dbReference>
<accession>A0A9Q1JXB3</accession>
<keyword evidence="2" id="KW-1185">Reference proteome</keyword>
<evidence type="ECO:0000313" key="2">
    <source>
        <dbReference type="Proteomes" id="UP001153076"/>
    </source>
</evidence>
<reference evidence="1" key="1">
    <citation type="submission" date="2022-04" db="EMBL/GenBank/DDBJ databases">
        <title>Carnegiea gigantea Genome sequencing and assembly v2.</title>
        <authorList>
            <person name="Copetti D."/>
            <person name="Sanderson M.J."/>
            <person name="Burquez A."/>
            <person name="Wojciechowski M.F."/>
        </authorList>
    </citation>
    <scope>NUCLEOTIDE SEQUENCE</scope>
    <source>
        <strain evidence="1">SGP5-SGP5p</strain>
        <tissue evidence="1">Aerial part</tissue>
    </source>
</reference>
<name>A0A9Q1JXB3_9CARY</name>
<gene>
    <name evidence="1" type="ORF">Cgig2_011711</name>
</gene>
<dbReference type="EMBL" id="JAKOGI010000585">
    <property type="protein sequence ID" value="KAJ8432788.1"/>
    <property type="molecule type" value="Genomic_DNA"/>
</dbReference>
<dbReference type="AlphaFoldDB" id="A0A9Q1JXB3"/>
<evidence type="ECO:0000313" key="1">
    <source>
        <dbReference type="EMBL" id="KAJ8432788.1"/>
    </source>
</evidence>
<protein>
    <submittedName>
        <fullName evidence="1">Uncharacterized protein</fullName>
    </submittedName>
</protein>
<organism evidence="1 2">
    <name type="scientific">Carnegiea gigantea</name>
    <dbReference type="NCBI Taxonomy" id="171969"/>
    <lineage>
        <taxon>Eukaryota</taxon>
        <taxon>Viridiplantae</taxon>
        <taxon>Streptophyta</taxon>
        <taxon>Embryophyta</taxon>
        <taxon>Tracheophyta</taxon>
        <taxon>Spermatophyta</taxon>
        <taxon>Magnoliopsida</taxon>
        <taxon>eudicotyledons</taxon>
        <taxon>Gunneridae</taxon>
        <taxon>Pentapetalae</taxon>
        <taxon>Caryophyllales</taxon>
        <taxon>Cactineae</taxon>
        <taxon>Cactaceae</taxon>
        <taxon>Cactoideae</taxon>
        <taxon>Echinocereeae</taxon>
        <taxon>Carnegiea</taxon>
    </lineage>
</organism>
<comment type="caution">
    <text evidence="1">The sequence shown here is derived from an EMBL/GenBank/DDBJ whole genome shotgun (WGS) entry which is preliminary data.</text>
</comment>
<sequence>MILDNGSYMEDNSSTQVEATELCIEGDNSSNRSSMRVNEFNHMEELCMGACSHIGSNMELEEHNANPKPVPPDVTSVKSQDFMRSAPIFNGKFATKNVVYKPIEHHTPNAFQFSAQQNKAYKIQKQCRRKNSQGRQRTSILRPAQESNIGENRYELKLFNANSIAGIRKIAILTSESTVGDIMEIINSIKALILTIYVARGKLKGQGWKTPN</sequence>
<proteinExistence type="predicted"/>